<dbReference type="OrthoDB" id="5336618at2759"/>
<gene>
    <name evidence="1" type="ORF">BO71DRAFT_486844</name>
</gene>
<proteinExistence type="predicted"/>
<organism evidence="1 2">
    <name type="scientific">Aspergillus ellipticus CBS 707.79</name>
    <dbReference type="NCBI Taxonomy" id="1448320"/>
    <lineage>
        <taxon>Eukaryota</taxon>
        <taxon>Fungi</taxon>
        <taxon>Dikarya</taxon>
        <taxon>Ascomycota</taxon>
        <taxon>Pezizomycotina</taxon>
        <taxon>Eurotiomycetes</taxon>
        <taxon>Eurotiomycetidae</taxon>
        <taxon>Eurotiales</taxon>
        <taxon>Aspergillaceae</taxon>
        <taxon>Aspergillus</taxon>
        <taxon>Aspergillus subgen. Circumdati</taxon>
    </lineage>
</organism>
<dbReference type="EMBL" id="KZ825969">
    <property type="protein sequence ID" value="PYH90737.1"/>
    <property type="molecule type" value="Genomic_DNA"/>
</dbReference>
<sequence length="151" mass="16073">MSRALGVLIYTKSTGDVKLILQNAFLPVHRSVFLPPRSYCRRSAHRLHPSRLPQRFHLRHLRLTQAAASNTAAVDTYLTSHCGCKTISGNSAGVITGLGCGGPGPEVITEGVSGWAINSQFNPAACPPGSQTDKIADMDDRGSRGGLFCQG</sequence>
<accession>A0A319D8C7</accession>
<dbReference type="VEuPathDB" id="FungiDB:BO71DRAFT_486844"/>
<evidence type="ECO:0000313" key="2">
    <source>
        <dbReference type="Proteomes" id="UP000247810"/>
    </source>
</evidence>
<keyword evidence="2" id="KW-1185">Reference proteome</keyword>
<name>A0A319D8C7_9EURO</name>
<dbReference type="Proteomes" id="UP000247810">
    <property type="component" value="Unassembled WGS sequence"/>
</dbReference>
<dbReference type="AlphaFoldDB" id="A0A319D8C7"/>
<reference evidence="1 2" key="1">
    <citation type="submission" date="2018-02" db="EMBL/GenBank/DDBJ databases">
        <title>The genomes of Aspergillus section Nigri reveals drivers in fungal speciation.</title>
        <authorList>
            <consortium name="DOE Joint Genome Institute"/>
            <person name="Vesth T.C."/>
            <person name="Nybo J."/>
            <person name="Theobald S."/>
            <person name="Brandl J."/>
            <person name="Frisvad J.C."/>
            <person name="Nielsen K.F."/>
            <person name="Lyhne E.K."/>
            <person name="Kogle M.E."/>
            <person name="Kuo A."/>
            <person name="Riley R."/>
            <person name="Clum A."/>
            <person name="Nolan M."/>
            <person name="Lipzen A."/>
            <person name="Salamov A."/>
            <person name="Henrissat B."/>
            <person name="Wiebenga A."/>
            <person name="De vries R.P."/>
            <person name="Grigoriev I.V."/>
            <person name="Mortensen U.H."/>
            <person name="Andersen M.R."/>
            <person name="Baker S.E."/>
        </authorList>
    </citation>
    <scope>NUCLEOTIDE SEQUENCE [LARGE SCALE GENOMIC DNA]</scope>
    <source>
        <strain evidence="1 2">CBS 707.79</strain>
    </source>
</reference>
<evidence type="ECO:0000313" key="1">
    <source>
        <dbReference type="EMBL" id="PYH90737.1"/>
    </source>
</evidence>
<protein>
    <submittedName>
        <fullName evidence="1">Uncharacterized protein</fullName>
    </submittedName>
</protein>